<evidence type="ECO:0000313" key="9">
    <source>
        <dbReference type="EMBL" id="OCK85342.1"/>
    </source>
</evidence>
<reference evidence="9 10" key="1">
    <citation type="journal article" date="2016" name="Nat. Commun.">
        <title>Ectomycorrhizal ecology is imprinted in the genome of the dominant symbiotic fungus Cenococcum geophilum.</title>
        <authorList>
            <consortium name="DOE Joint Genome Institute"/>
            <person name="Peter M."/>
            <person name="Kohler A."/>
            <person name="Ohm R.A."/>
            <person name="Kuo A."/>
            <person name="Krutzmann J."/>
            <person name="Morin E."/>
            <person name="Arend M."/>
            <person name="Barry K.W."/>
            <person name="Binder M."/>
            <person name="Choi C."/>
            <person name="Clum A."/>
            <person name="Copeland A."/>
            <person name="Grisel N."/>
            <person name="Haridas S."/>
            <person name="Kipfer T."/>
            <person name="LaButti K."/>
            <person name="Lindquist E."/>
            <person name="Lipzen A."/>
            <person name="Maire R."/>
            <person name="Meier B."/>
            <person name="Mihaltcheva S."/>
            <person name="Molinier V."/>
            <person name="Murat C."/>
            <person name="Poggeler S."/>
            <person name="Quandt C.A."/>
            <person name="Sperisen C."/>
            <person name="Tritt A."/>
            <person name="Tisserant E."/>
            <person name="Crous P.W."/>
            <person name="Henrissat B."/>
            <person name="Nehls U."/>
            <person name="Egli S."/>
            <person name="Spatafora J.W."/>
            <person name="Grigoriev I.V."/>
            <person name="Martin F.M."/>
        </authorList>
    </citation>
    <scope>NUCLEOTIDE SEQUENCE [LARGE SCALE GENOMIC DNA]</scope>
    <source>
        <strain evidence="9 10">CBS 459.81</strain>
    </source>
</reference>
<dbReference type="PRINTS" id="PR00465">
    <property type="entry name" value="EP450IV"/>
</dbReference>
<evidence type="ECO:0000256" key="7">
    <source>
        <dbReference type="RuleBase" id="RU000461"/>
    </source>
</evidence>
<organism evidence="9 10">
    <name type="scientific">Lepidopterella palustris CBS 459.81</name>
    <dbReference type="NCBI Taxonomy" id="1314670"/>
    <lineage>
        <taxon>Eukaryota</taxon>
        <taxon>Fungi</taxon>
        <taxon>Dikarya</taxon>
        <taxon>Ascomycota</taxon>
        <taxon>Pezizomycotina</taxon>
        <taxon>Dothideomycetes</taxon>
        <taxon>Pleosporomycetidae</taxon>
        <taxon>Mytilinidiales</taxon>
        <taxon>Argynnaceae</taxon>
        <taxon>Lepidopterella</taxon>
    </lineage>
</organism>
<dbReference type="PANTHER" id="PTHR24304">
    <property type="entry name" value="CYTOCHROME P450 FAMILY 7"/>
    <property type="match status" value="1"/>
</dbReference>
<comment type="cofactor">
    <cofactor evidence="1 6">
        <name>heme</name>
        <dbReference type="ChEBI" id="CHEBI:30413"/>
    </cofactor>
</comment>
<dbReference type="CDD" id="cd11040">
    <property type="entry name" value="CYP7_CYP8-like"/>
    <property type="match status" value="1"/>
</dbReference>
<keyword evidence="7" id="KW-0503">Monooxygenase</keyword>
<evidence type="ECO:0000256" key="1">
    <source>
        <dbReference type="ARBA" id="ARBA00001971"/>
    </source>
</evidence>
<evidence type="ECO:0000256" key="5">
    <source>
        <dbReference type="ARBA" id="ARBA00023004"/>
    </source>
</evidence>
<evidence type="ECO:0000313" key="10">
    <source>
        <dbReference type="Proteomes" id="UP000250266"/>
    </source>
</evidence>
<proteinExistence type="inferred from homology"/>
<feature type="binding site" description="axial binding residue" evidence="6">
    <location>
        <position position="485"/>
    </location>
    <ligand>
        <name>heme</name>
        <dbReference type="ChEBI" id="CHEBI:30413"/>
    </ligand>
    <ligandPart>
        <name>Fe</name>
        <dbReference type="ChEBI" id="CHEBI:18248"/>
    </ligandPart>
</feature>
<dbReference type="EMBL" id="KV744820">
    <property type="protein sequence ID" value="OCK85342.1"/>
    <property type="molecule type" value="Genomic_DNA"/>
</dbReference>
<dbReference type="AlphaFoldDB" id="A0A8E2EJU4"/>
<dbReference type="Pfam" id="PF00067">
    <property type="entry name" value="p450"/>
    <property type="match status" value="1"/>
</dbReference>
<protein>
    <submittedName>
        <fullName evidence="9">Cytochrome P450</fullName>
    </submittedName>
</protein>
<dbReference type="PROSITE" id="PS00086">
    <property type="entry name" value="CYTOCHROME_P450"/>
    <property type="match status" value="1"/>
</dbReference>
<dbReference type="GO" id="GO:0016705">
    <property type="term" value="F:oxidoreductase activity, acting on paired donors, with incorporation or reduction of molecular oxygen"/>
    <property type="evidence" value="ECO:0007669"/>
    <property type="project" value="InterPro"/>
</dbReference>
<dbReference type="GO" id="GO:0020037">
    <property type="term" value="F:heme binding"/>
    <property type="evidence" value="ECO:0007669"/>
    <property type="project" value="InterPro"/>
</dbReference>
<dbReference type="OrthoDB" id="3366823at2759"/>
<feature type="chain" id="PRO_5034565669" evidence="8">
    <location>
        <begin position="19"/>
        <end position="552"/>
    </location>
</feature>
<dbReference type="Gene3D" id="1.10.630.10">
    <property type="entry name" value="Cytochrome P450"/>
    <property type="match status" value="1"/>
</dbReference>
<keyword evidence="8" id="KW-0732">Signal</keyword>
<comment type="similarity">
    <text evidence="2 7">Belongs to the cytochrome P450 family.</text>
</comment>
<evidence type="ECO:0000256" key="3">
    <source>
        <dbReference type="ARBA" id="ARBA00022617"/>
    </source>
</evidence>
<feature type="signal peptide" evidence="8">
    <location>
        <begin position="1"/>
        <end position="18"/>
    </location>
</feature>
<dbReference type="Proteomes" id="UP000250266">
    <property type="component" value="Unassembled WGS sequence"/>
</dbReference>
<dbReference type="PANTHER" id="PTHR24304:SF2">
    <property type="entry name" value="24-HYDROXYCHOLESTEROL 7-ALPHA-HYDROXYLASE"/>
    <property type="match status" value="1"/>
</dbReference>
<evidence type="ECO:0000256" key="6">
    <source>
        <dbReference type="PIRSR" id="PIRSR602403-1"/>
    </source>
</evidence>
<dbReference type="InterPro" id="IPR001128">
    <property type="entry name" value="Cyt_P450"/>
</dbReference>
<keyword evidence="7" id="KW-0560">Oxidoreductase</keyword>
<dbReference type="InterPro" id="IPR036396">
    <property type="entry name" value="Cyt_P450_sf"/>
</dbReference>
<dbReference type="GO" id="GO:0005506">
    <property type="term" value="F:iron ion binding"/>
    <property type="evidence" value="ECO:0007669"/>
    <property type="project" value="InterPro"/>
</dbReference>
<dbReference type="InterPro" id="IPR017972">
    <property type="entry name" value="Cyt_P450_CS"/>
</dbReference>
<name>A0A8E2EJU4_9PEZI</name>
<keyword evidence="4 6" id="KW-0479">Metal-binding</keyword>
<accession>A0A8E2EJU4</accession>
<evidence type="ECO:0000256" key="8">
    <source>
        <dbReference type="SAM" id="SignalP"/>
    </source>
</evidence>
<gene>
    <name evidence="9" type="ORF">K432DRAFT_377700</name>
</gene>
<evidence type="ECO:0000256" key="4">
    <source>
        <dbReference type="ARBA" id="ARBA00022723"/>
    </source>
</evidence>
<keyword evidence="5 6" id="KW-0408">Iron</keyword>
<dbReference type="SUPFAM" id="SSF48264">
    <property type="entry name" value="Cytochrome P450"/>
    <property type="match status" value="1"/>
</dbReference>
<keyword evidence="10" id="KW-1185">Reference proteome</keyword>
<dbReference type="GO" id="GO:0008395">
    <property type="term" value="F:steroid hydroxylase activity"/>
    <property type="evidence" value="ECO:0007669"/>
    <property type="project" value="TreeGrafter"/>
</dbReference>
<dbReference type="InterPro" id="IPR002403">
    <property type="entry name" value="Cyt_P450_E_grp-IV"/>
</dbReference>
<sequence length="552" mass="62411">MASLPLPLLLLISPFVLAAAVLAWTYLYTNLRYRLSLRHYTSAFASTKPQPPPHIPYTVPFLGSALQFLTRRPGEYWPHLFKTHPRSTGACTILLGGQTTHLLFSPSAILALFKARGPTRDGFNQDILEKCMGIKRREALRYYALKEGADDTGLTPLQQQERINDQYLLKTSAVDEMTSKFTEVLRAELETELTGGDDEIKEVGLYAWLQEHMFKASTTAFMGSRILEIYPELREEFFDFDRVMLSLLMGIPKFIIPDAHEVRTKVLDGMERFHLKIDEERKGKVVDPDGDINWEPTFGSRANRARQVYYERRGLETRTRAGLDLGMLFGLSSNAIPASGWMLMHILDPNGDKTLLGRVMDELVTARSQDGSVDIATLCALPLLHSIFHETLRLYVDVFVTRQLKDDIVVPLDDGKRRLLLKKSGVVIAPSWLGSRDETRWLDPPPDVFYAERFMRVDQDTGRQAFTTSGTAGKFFPFGGGKTICPGRVFAKQEVLGSVAMVLLSFDFEFVEFLNEQGKSTERFPGLREGYSGSGVIAMDGDMSVRMRRRKR</sequence>
<keyword evidence="3 6" id="KW-0349">Heme</keyword>
<dbReference type="InterPro" id="IPR050529">
    <property type="entry name" value="CYP450_sterol_14alpha_dmase"/>
</dbReference>
<evidence type="ECO:0000256" key="2">
    <source>
        <dbReference type="ARBA" id="ARBA00010617"/>
    </source>
</evidence>